<name>A0A5C3QI40_9AGAR</name>
<sequence length="333" mass="35832">MATILPQVGIDATRLCDGDNDVNCYFDLKGCSTTNASIKCDDAGGWSASLAFVGNGVSVITDTTCEEDSCKWAIDGADGCPFARMFHATGLQGNDTTRHTLVVSSESNSTATTLEINNQTRIHTGPDTPVHPGDYVVISSFSTQVEAEGEWDTLEHLEGRPFMWEGWAIPRYLRRGKGSLSVGIVGDAFKMLWLAGPEDDNGPLVNLTINGEALAQDLSAVSYEDLKVSLDPGGWYNIGLTASLGAYNRTAQKSVGVYEISYYPLDNVTRIRDVVPEALIEAFSNGSMPVQSNELGCAERGSGSGAVSHLGERMGAVLLLPMLFVWFALRLKF</sequence>
<dbReference type="EMBL" id="ML178826">
    <property type="protein sequence ID" value="TFL00948.1"/>
    <property type="molecule type" value="Genomic_DNA"/>
</dbReference>
<dbReference type="AlphaFoldDB" id="A0A5C3QI40"/>
<evidence type="ECO:0000313" key="1">
    <source>
        <dbReference type="EMBL" id="TFL00948.1"/>
    </source>
</evidence>
<accession>A0A5C3QI40</accession>
<organism evidence="1 2">
    <name type="scientific">Pterulicium gracile</name>
    <dbReference type="NCBI Taxonomy" id="1884261"/>
    <lineage>
        <taxon>Eukaryota</taxon>
        <taxon>Fungi</taxon>
        <taxon>Dikarya</taxon>
        <taxon>Basidiomycota</taxon>
        <taxon>Agaricomycotina</taxon>
        <taxon>Agaricomycetes</taxon>
        <taxon>Agaricomycetidae</taxon>
        <taxon>Agaricales</taxon>
        <taxon>Pleurotineae</taxon>
        <taxon>Pterulaceae</taxon>
        <taxon>Pterulicium</taxon>
    </lineage>
</organism>
<protein>
    <submittedName>
        <fullName evidence="1">Uncharacterized protein</fullName>
    </submittedName>
</protein>
<keyword evidence="2" id="KW-1185">Reference proteome</keyword>
<evidence type="ECO:0000313" key="2">
    <source>
        <dbReference type="Proteomes" id="UP000305067"/>
    </source>
</evidence>
<reference evidence="1 2" key="1">
    <citation type="journal article" date="2019" name="Nat. Ecol. Evol.">
        <title>Megaphylogeny resolves global patterns of mushroom evolution.</title>
        <authorList>
            <person name="Varga T."/>
            <person name="Krizsan K."/>
            <person name="Foldi C."/>
            <person name="Dima B."/>
            <person name="Sanchez-Garcia M."/>
            <person name="Sanchez-Ramirez S."/>
            <person name="Szollosi G.J."/>
            <person name="Szarkandi J.G."/>
            <person name="Papp V."/>
            <person name="Albert L."/>
            <person name="Andreopoulos W."/>
            <person name="Angelini C."/>
            <person name="Antonin V."/>
            <person name="Barry K.W."/>
            <person name="Bougher N.L."/>
            <person name="Buchanan P."/>
            <person name="Buyck B."/>
            <person name="Bense V."/>
            <person name="Catcheside P."/>
            <person name="Chovatia M."/>
            <person name="Cooper J."/>
            <person name="Damon W."/>
            <person name="Desjardin D."/>
            <person name="Finy P."/>
            <person name="Geml J."/>
            <person name="Haridas S."/>
            <person name="Hughes K."/>
            <person name="Justo A."/>
            <person name="Karasinski D."/>
            <person name="Kautmanova I."/>
            <person name="Kiss B."/>
            <person name="Kocsube S."/>
            <person name="Kotiranta H."/>
            <person name="LaButti K.M."/>
            <person name="Lechner B.E."/>
            <person name="Liimatainen K."/>
            <person name="Lipzen A."/>
            <person name="Lukacs Z."/>
            <person name="Mihaltcheva S."/>
            <person name="Morgado L.N."/>
            <person name="Niskanen T."/>
            <person name="Noordeloos M.E."/>
            <person name="Ohm R.A."/>
            <person name="Ortiz-Santana B."/>
            <person name="Ovrebo C."/>
            <person name="Racz N."/>
            <person name="Riley R."/>
            <person name="Savchenko A."/>
            <person name="Shiryaev A."/>
            <person name="Soop K."/>
            <person name="Spirin V."/>
            <person name="Szebenyi C."/>
            <person name="Tomsovsky M."/>
            <person name="Tulloss R.E."/>
            <person name="Uehling J."/>
            <person name="Grigoriev I.V."/>
            <person name="Vagvolgyi C."/>
            <person name="Papp T."/>
            <person name="Martin F.M."/>
            <person name="Miettinen O."/>
            <person name="Hibbett D.S."/>
            <person name="Nagy L.G."/>
        </authorList>
    </citation>
    <scope>NUCLEOTIDE SEQUENCE [LARGE SCALE GENOMIC DNA]</scope>
    <source>
        <strain evidence="1 2">CBS 309.79</strain>
    </source>
</reference>
<gene>
    <name evidence="1" type="ORF">BDV98DRAFT_568169</name>
</gene>
<proteinExistence type="predicted"/>
<dbReference type="Proteomes" id="UP000305067">
    <property type="component" value="Unassembled WGS sequence"/>
</dbReference>